<evidence type="ECO:0000313" key="1">
    <source>
        <dbReference type="EMBL" id="KAK4015991.1"/>
    </source>
</evidence>
<reference evidence="1 2" key="1">
    <citation type="journal article" date="2023" name="Nucleic Acids Res.">
        <title>The hologenome of Daphnia magna reveals possible DNA methylation and microbiome-mediated evolution of the host genome.</title>
        <authorList>
            <person name="Chaturvedi A."/>
            <person name="Li X."/>
            <person name="Dhandapani V."/>
            <person name="Marshall H."/>
            <person name="Kissane S."/>
            <person name="Cuenca-Cambronero M."/>
            <person name="Asole G."/>
            <person name="Calvet F."/>
            <person name="Ruiz-Romero M."/>
            <person name="Marangio P."/>
            <person name="Guigo R."/>
            <person name="Rago D."/>
            <person name="Mirbahai L."/>
            <person name="Eastwood N."/>
            <person name="Colbourne J.K."/>
            <person name="Zhou J."/>
            <person name="Mallon E."/>
            <person name="Orsini L."/>
        </authorList>
    </citation>
    <scope>NUCLEOTIDE SEQUENCE [LARGE SCALE GENOMIC DNA]</scope>
    <source>
        <strain evidence="1">LRV0_1</strain>
    </source>
</reference>
<evidence type="ECO:0000313" key="2">
    <source>
        <dbReference type="Proteomes" id="UP001234178"/>
    </source>
</evidence>
<name>A0ABQ9ZST4_9CRUS</name>
<comment type="caution">
    <text evidence="1">The sequence shown here is derived from an EMBL/GenBank/DDBJ whole genome shotgun (WGS) entry which is preliminary data.</text>
</comment>
<gene>
    <name evidence="1" type="ORF">OUZ56_030955</name>
</gene>
<protein>
    <submittedName>
        <fullName evidence="1">Uncharacterized protein</fullName>
    </submittedName>
</protein>
<dbReference type="EMBL" id="JAOYFB010000005">
    <property type="protein sequence ID" value="KAK4015991.1"/>
    <property type="molecule type" value="Genomic_DNA"/>
</dbReference>
<sequence>MEAFQSNPVGAWESLSEKKTMWKRGIIRLLINNSGALKGGPLWRKVSKRGTNDDRRVGGSCIAEEMEGLVQVAAGDEKKTKHGTQDNFDLFAVLFNSWISLPRIRWAMIMETYRPRMYDNILRTLDVPHLEKLLTRHKTI</sequence>
<keyword evidence="2" id="KW-1185">Reference proteome</keyword>
<accession>A0ABQ9ZST4</accession>
<organism evidence="1 2">
    <name type="scientific">Daphnia magna</name>
    <dbReference type="NCBI Taxonomy" id="35525"/>
    <lineage>
        <taxon>Eukaryota</taxon>
        <taxon>Metazoa</taxon>
        <taxon>Ecdysozoa</taxon>
        <taxon>Arthropoda</taxon>
        <taxon>Crustacea</taxon>
        <taxon>Branchiopoda</taxon>
        <taxon>Diplostraca</taxon>
        <taxon>Cladocera</taxon>
        <taxon>Anomopoda</taxon>
        <taxon>Daphniidae</taxon>
        <taxon>Daphnia</taxon>
    </lineage>
</organism>
<proteinExistence type="predicted"/>
<dbReference type="Proteomes" id="UP001234178">
    <property type="component" value="Unassembled WGS sequence"/>
</dbReference>